<dbReference type="Gene3D" id="3.40.630.30">
    <property type="match status" value="1"/>
</dbReference>
<dbReference type="Proteomes" id="UP001519294">
    <property type="component" value="Unassembled WGS sequence"/>
</dbReference>
<dbReference type="RefSeq" id="WP_029265948.1">
    <property type="nucleotide sequence ID" value="NZ_JAGIKX010000014.1"/>
</dbReference>
<evidence type="ECO:0000313" key="3">
    <source>
        <dbReference type="Proteomes" id="UP001519294"/>
    </source>
</evidence>
<dbReference type="InterPro" id="IPR016181">
    <property type="entry name" value="Acyl_CoA_acyltransferase"/>
</dbReference>
<gene>
    <name evidence="2" type="ORF">J2Z81_001773</name>
</gene>
<name>A0ABS4S8K3_9BACI</name>
<dbReference type="EMBL" id="JAGIKX010000014">
    <property type="protein sequence ID" value="MBP2257819.1"/>
    <property type="molecule type" value="Genomic_DNA"/>
</dbReference>
<protein>
    <submittedName>
        <fullName evidence="2">Diamine N-acetyltransferase</fullName>
        <ecNumber evidence="2">2.3.1.57</ecNumber>
    </submittedName>
</protein>
<keyword evidence="3" id="KW-1185">Reference proteome</keyword>
<dbReference type="GO" id="GO:0004145">
    <property type="term" value="F:diamine N-acetyltransferase activity"/>
    <property type="evidence" value="ECO:0007669"/>
    <property type="project" value="UniProtKB-EC"/>
</dbReference>
<comment type="caution">
    <text evidence="2">The sequence shown here is derived from an EMBL/GenBank/DDBJ whole genome shotgun (WGS) entry which is preliminary data.</text>
</comment>
<accession>A0ABS4S8K3</accession>
<keyword evidence="2" id="KW-0808">Transferase</keyword>
<dbReference type="CDD" id="cd04301">
    <property type="entry name" value="NAT_SF"/>
    <property type="match status" value="1"/>
</dbReference>
<dbReference type="SUPFAM" id="SSF55729">
    <property type="entry name" value="Acyl-CoA N-acyltransferases (Nat)"/>
    <property type="match status" value="1"/>
</dbReference>
<dbReference type="PROSITE" id="PS51186">
    <property type="entry name" value="GNAT"/>
    <property type="match status" value="1"/>
</dbReference>
<dbReference type="PANTHER" id="PTHR43415">
    <property type="entry name" value="SPERMIDINE N(1)-ACETYLTRANSFERASE"/>
    <property type="match status" value="1"/>
</dbReference>
<reference evidence="2 3" key="1">
    <citation type="submission" date="2021-03" db="EMBL/GenBank/DDBJ databases">
        <title>Genomic Encyclopedia of Type Strains, Phase IV (KMG-IV): sequencing the most valuable type-strain genomes for metagenomic binning, comparative biology and taxonomic classification.</title>
        <authorList>
            <person name="Goeker M."/>
        </authorList>
    </citation>
    <scope>NUCLEOTIDE SEQUENCE [LARGE SCALE GENOMIC DNA]</scope>
    <source>
        <strain evidence="2 3">DSM 25790</strain>
    </source>
</reference>
<evidence type="ECO:0000259" key="1">
    <source>
        <dbReference type="PROSITE" id="PS51186"/>
    </source>
</evidence>
<dbReference type="PANTHER" id="PTHR43415:SF6">
    <property type="entry name" value="SPERMIDINE N(1)-ACETYLTRANSFERASE"/>
    <property type="match status" value="1"/>
</dbReference>
<dbReference type="EC" id="2.3.1.57" evidence="2"/>
<dbReference type="Pfam" id="PF13302">
    <property type="entry name" value="Acetyltransf_3"/>
    <property type="match status" value="1"/>
</dbReference>
<feature type="domain" description="N-acetyltransferase" evidence="1">
    <location>
        <begin position="5"/>
        <end position="165"/>
    </location>
</feature>
<evidence type="ECO:0000313" key="2">
    <source>
        <dbReference type="EMBL" id="MBP2257819.1"/>
    </source>
</evidence>
<keyword evidence="2" id="KW-0012">Acyltransferase</keyword>
<organism evidence="2 3">
    <name type="scientific">Virgibacillus alimentarius</name>
    <dbReference type="NCBI Taxonomy" id="698769"/>
    <lineage>
        <taxon>Bacteria</taxon>
        <taxon>Bacillati</taxon>
        <taxon>Bacillota</taxon>
        <taxon>Bacilli</taxon>
        <taxon>Bacillales</taxon>
        <taxon>Bacillaceae</taxon>
        <taxon>Virgibacillus</taxon>
    </lineage>
</organism>
<sequence length="170" mass="20220">MSNDIHLRPLERNDLKFIHKLHNDPDIMSYWFEEPYANFAALQELYDKHIHDRDKRRFIVEKEHTMIGLVELVYIDAIHRNAEFQIIIDPKQQGNGYATVATNLAMDYAFSILNLHKLYLIVDAKNEKALHIYKKVGFSIECELQDEFFVEGSYHNAIRMCLFQQQYLKK</sequence>
<dbReference type="NCBIfam" id="NF011709">
    <property type="entry name" value="PRK15130.1"/>
    <property type="match status" value="1"/>
</dbReference>
<proteinExistence type="predicted"/>
<dbReference type="InterPro" id="IPR000182">
    <property type="entry name" value="GNAT_dom"/>
</dbReference>